<protein>
    <submittedName>
        <fullName evidence="1">Uncharacterized protein</fullName>
    </submittedName>
</protein>
<reference evidence="1" key="1">
    <citation type="submission" date="2023-03" db="EMBL/GenBank/DDBJ databases">
        <title>Massive genome expansion in bonnet fungi (Mycena s.s.) driven by repeated elements and novel gene families across ecological guilds.</title>
        <authorList>
            <consortium name="Lawrence Berkeley National Laboratory"/>
            <person name="Harder C.B."/>
            <person name="Miyauchi S."/>
            <person name="Viragh M."/>
            <person name="Kuo A."/>
            <person name="Thoen E."/>
            <person name="Andreopoulos B."/>
            <person name="Lu D."/>
            <person name="Skrede I."/>
            <person name="Drula E."/>
            <person name="Henrissat B."/>
            <person name="Morin E."/>
            <person name="Kohler A."/>
            <person name="Barry K."/>
            <person name="LaButti K."/>
            <person name="Morin E."/>
            <person name="Salamov A."/>
            <person name="Lipzen A."/>
            <person name="Mereny Z."/>
            <person name="Hegedus B."/>
            <person name="Baldrian P."/>
            <person name="Stursova M."/>
            <person name="Weitz H."/>
            <person name="Taylor A."/>
            <person name="Grigoriev I.V."/>
            <person name="Nagy L.G."/>
            <person name="Martin F."/>
            <person name="Kauserud H."/>
        </authorList>
    </citation>
    <scope>NUCLEOTIDE SEQUENCE</scope>
    <source>
        <strain evidence="1">9284</strain>
    </source>
</reference>
<dbReference type="EMBL" id="JARKIF010000022">
    <property type="protein sequence ID" value="KAJ7616506.1"/>
    <property type="molecule type" value="Genomic_DNA"/>
</dbReference>
<evidence type="ECO:0000313" key="2">
    <source>
        <dbReference type="Proteomes" id="UP001221142"/>
    </source>
</evidence>
<sequence>MTLNLAKYHNQTAAAALLFESKHGNKGLRIEAPGICKEFTDRSYIGSDPQGVLYYYSADDFEHQDERDKGPVVSCYTVHKLVDTKGDAAVHIMFWNDGQSEEKPFAEFVAKDPQGLVSAYNMDGYASKGAWVNLDMAMCTAFVRKTSTEDKITLTVDALNGMTAVWYDGKTVGGGQGKTLDGKSIAVSGNLSFKKLRDLKKGIFAKYNNDHIVFYSNDWISTDFTAYFILEPTHKTTITSKLHNQTVAAPTMRGLGLGLLYYNSRDDFEPQDERQGGKISANYKVHKVMDNGEKYVNIKFWRDGDTEAQAFAEFIGKDPAALVDSYGMDGYSSAGDWVNLDISICTAFVRKISTENKILQCNRRKGDILRKMEAAWNHNAGGW</sequence>
<evidence type="ECO:0000313" key="1">
    <source>
        <dbReference type="EMBL" id="KAJ7616506.1"/>
    </source>
</evidence>
<accession>A0AAD7BBN3</accession>
<name>A0AAD7BBN3_9AGAR</name>
<comment type="caution">
    <text evidence="1">The sequence shown here is derived from an EMBL/GenBank/DDBJ whole genome shotgun (WGS) entry which is preliminary data.</text>
</comment>
<dbReference type="AlphaFoldDB" id="A0AAD7BBN3"/>
<dbReference type="Proteomes" id="UP001221142">
    <property type="component" value="Unassembled WGS sequence"/>
</dbReference>
<keyword evidence="2" id="KW-1185">Reference proteome</keyword>
<proteinExistence type="predicted"/>
<gene>
    <name evidence="1" type="ORF">FB45DRAFT_1105695</name>
</gene>
<organism evidence="1 2">
    <name type="scientific">Roridomyces roridus</name>
    <dbReference type="NCBI Taxonomy" id="1738132"/>
    <lineage>
        <taxon>Eukaryota</taxon>
        <taxon>Fungi</taxon>
        <taxon>Dikarya</taxon>
        <taxon>Basidiomycota</taxon>
        <taxon>Agaricomycotina</taxon>
        <taxon>Agaricomycetes</taxon>
        <taxon>Agaricomycetidae</taxon>
        <taxon>Agaricales</taxon>
        <taxon>Marasmiineae</taxon>
        <taxon>Mycenaceae</taxon>
        <taxon>Roridomyces</taxon>
    </lineage>
</organism>